<name>A0A220UD78_9MICO</name>
<keyword evidence="4" id="KW-1185">Reference proteome</keyword>
<evidence type="ECO:0008006" key="5">
    <source>
        <dbReference type="Google" id="ProtNLM"/>
    </source>
</evidence>
<keyword evidence="2" id="KW-0732">Signal</keyword>
<protein>
    <recommendedName>
        <fullName evidence="5">Lipoprotein</fullName>
    </recommendedName>
</protein>
<dbReference type="PROSITE" id="PS51257">
    <property type="entry name" value="PROKAR_LIPOPROTEIN"/>
    <property type="match status" value="1"/>
</dbReference>
<dbReference type="OrthoDB" id="4793881at2"/>
<dbReference type="KEGG" id="brv:CFK39_08800"/>
<accession>A0A220UD78</accession>
<feature type="compositionally biased region" description="Acidic residues" evidence="1">
    <location>
        <begin position="51"/>
        <end position="84"/>
    </location>
</feature>
<evidence type="ECO:0000256" key="2">
    <source>
        <dbReference type="SAM" id="SignalP"/>
    </source>
</evidence>
<sequence>MLTSRTLRTSAAAAALILSLAACGASQDESPTASDDGGVEASETTQAAPESTEEDSEAAEDEDESSPAEEETSEQEDATEDAAADAEAGTLTITLDGEETTFTPDIVRCSGEPGTIRNVIIKMEEDELPLVKVTPGEFAMVKLGNQGEPEKSSSTKNITAEDETVSFDDAKIGDAVVDGTLPCLQVEDD</sequence>
<evidence type="ECO:0000313" key="3">
    <source>
        <dbReference type="EMBL" id="ASK65911.1"/>
    </source>
</evidence>
<gene>
    <name evidence="3" type="ORF">CFK39_08800</name>
</gene>
<evidence type="ECO:0000313" key="4">
    <source>
        <dbReference type="Proteomes" id="UP000198398"/>
    </source>
</evidence>
<proteinExistence type="predicted"/>
<organism evidence="3 4">
    <name type="scientific">Brachybacterium avium</name>
    <dbReference type="NCBI Taxonomy" id="2017485"/>
    <lineage>
        <taxon>Bacteria</taxon>
        <taxon>Bacillati</taxon>
        <taxon>Actinomycetota</taxon>
        <taxon>Actinomycetes</taxon>
        <taxon>Micrococcales</taxon>
        <taxon>Dermabacteraceae</taxon>
        <taxon>Brachybacterium</taxon>
    </lineage>
</organism>
<dbReference type="AlphaFoldDB" id="A0A220UD78"/>
<feature type="signal peptide" evidence="2">
    <location>
        <begin position="1"/>
        <end position="24"/>
    </location>
</feature>
<dbReference type="EMBL" id="CP022316">
    <property type="protein sequence ID" value="ASK65911.1"/>
    <property type="molecule type" value="Genomic_DNA"/>
</dbReference>
<dbReference type="Proteomes" id="UP000198398">
    <property type="component" value="Chromosome"/>
</dbReference>
<feature type="region of interest" description="Disordered" evidence="1">
    <location>
        <begin position="24"/>
        <end position="109"/>
    </location>
</feature>
<reference evidence="4" key="1">
    <citation type="submission" date="2017-07" db="EMBL/GenBank/DDBJ databases">
        <title>Brachybacterium sp. VR2415.</title>
        <authorList>
            <person name="Tak E.J."/>
            <person name="Bae J.-W."/>
        </authorList>
    </citation>
    <scope>NUCLEOTIDE SEQUENCE [LARGE SCALE GENOMIC DNA]</scope>
    <source>
        <strain evidence="4">VR2415</strain>
    </source>
</reference>
<evidence type="ECO:0000256" key="1">
    <source>
        <dbReference type="SAM" id="MobiDB-lite"/>
    </source>
</evidence>
<dbReference type="RefSeq" id="WP_089065152.1">
    <property type="nucleotide sequence ID" value="NZ_CP022316.1"/>
</dbReference>
<feature type="chain" id="PRO_5039522675" description="Lipoprotein" evidence="2">
    <location>
        <begin position="25"/>
        <end position="189"/>
    </location>
</feature>